<accession>A0A317V7Q7</accession>
<gene>
    <name evidence="1" type="ORF">BO70DRAFT_400144</name>
</gene>
<dbReference type="VEuPathDB" id="FungiDB:BO70DRAFT_400144"/>
<organism evidence="1 2">
    <name type="scientific">Aspergillus heteromorphus CBS 117.55</name>
    <dbReference type="NCBI Taxonomy" id="1448321"/>
    <lineage>
        <taxon>Eukaryota</taxon>
        <taxon>Fungi</taxon>
        <taxon>Dikarya</taxon>
        <taxon>Ascomycota</taxon>
        <taxon>Pezizomycotina</taxon>
        <taxon>Eurotiomycetes</taxon>
        <taxon>Eurotiomycetidae</taxon>
        <taxon>Eurotiales</taxon>
        <taxon>Aspergillaceae</taxon>
        <taxon>Aspergillus</taxon>
        <taxon>Aspergillus subgen. Circumdati</taxon>
    </lineage>
</organism>
<comment type="caution">
    <text evidence="1">The sequence shown here is derived from an EMBL/GenBank/DDBJ whole genome shotgun (WGS) entry which is preliminary data.</text>
</comment>
<dbReference type="AlphaFoldDB" id="A0A317V7Q7"/>
<evidence type="ECO:0000313" key="2">
    <source>
        <dbReference type="Proteomes" id="UP000247233"/>
    </source>
</evidence>
<proteinExistence type="predicted"/>
<protein>
    <submittedName>
        <fullName evidence="1">Uncharacterized protein</fullName>
    </submittedName>
</protein>
<keyword evidence="2" id="KW-1185">Reference proteome</keyword>
<reference evidence="1 2" key="1">
    <citation type="submission" date="2016-12" db="EMBL/GenBank/DDBJ databases">
        <title>The genomes of Aspergillus section Nigri reveals drivers in fungal speciation.</title>
        <authorList>
            <consortium name="DOE Joint Genome Institute"/>
            <person name="Vesth T.C."/>
            <person name="Nybo J."/>
            <person name="Theobald S."/>
            <person name="Brandl J."/>
            <person name="Frisvad J.C."/>
            <person name="Nielsen K.F."/>
            <person name="Lyhne E.K."/>
            <person name="Kogle M.E."/>
            <person name="Kuo A."/>
            <person name="Riley R."/>
            <person name="Clum A."/>
            <person name="Nolan M."/>
            <person name="Lipzen A."/>
            <person name="Salamov A."/>
            <person name="Henrissat B."/>
            <person name="Wiebenga A."/>
            <person name="De Vries R.P."/>
            <person name="Grigoriev I.V."/>
            <person name="Mortensen U.H."/>
            <person name="Andersen M.R."/>
            <person name="Baker S.E."/>
        </authorList>
    </citation>
    <scope>NUCLEOTIDE SEQUENCE [LARGE SCALE GENOMIC DNA]</scope>
    <source>
        <strain evidence="1 2">CBS 117.55</strain>
    </source>
</reference>
<dbReference type="GeneID" id="37069138"/>
<dbReference type="OrthoDB" id="4499271at2759"/>
<dbReference type="EMBL" id="MSFL01000034">
    <property type="protein sequence ID" value="PWY69078.1"/>
    <property type="molecule type" value="Genomic_DNA"/>
</dbReference>
<evidence type="ECO:0000313" key="1">
    <source>
        <dbReference type="EMBL" id="PWY69078.1"/>
    </source>
</evidence>
<name>A0A317V7Q7_9EURO</name>
<sequence>MSPLPFPYRLTPVDHVVARVLKEADIPAFLWGEPAVAVYGTTHKIKESSWVIDDDLLLPAIFALLDSGRFAQPEEAIPPQDLPPPATGEVIPPRAEWYMSFPPVMPGPVQVGLYRQSLIFWSFPKLDYNLIRQDFYMSATDEALGAMPAEDYQIDDKEYPVMVVRPAKYLEGTVLLMIRDFAGYATFSYWAQTVVRMVHQLLVKEARPQLTWDELEEPFHEYLRRVQNPEYGDRIECKDYRGFKMIHRLFYRLKRSGELPNGQGHRIECFNRELFLFRARRLENDFRPEWIDDPFPDRDPELLLGYYGLQALLAPWTFRDNPFIEVRGGWLWSPDIGNF</sequence>
<dbReference type="RefSeq" id="XP_025395434.1">
    <property type="nucleotide sequence ID" value="XM_025546901.1"/>
</dbReference>
<dbReference type="Proteomes" id="UP000247233">
    <property type="component" value="Unassembled WGS sequence"/>
</dbReference>